<proteinExistence type="predicted"/>
<keyword evidence="1" id="KW-0456">Lyase</keyword>
<dbReference type="Proteomes" id="UP000182998">
    <property type="component" value="Unassembled WGS sequence"/>
</dbReference>
<name>A0A098GEB4_LEGMI</name>
<dbReference type="AlphaFoldDB" id="A0A098GEB4"/>
<dbReference type="KEGG" id="tmc:LMI_0473"/>
<dbReference type="InterPro" id="IPR013114">
    <property type="entry name" value="FabA_FabZ"/>
</dbReference>
<dbReference type="InterPro" id="IPR029069">
    <property type="entry name" value="HotDog_dom_sf"/>
</dbReference>
<reference evidence="2" key="1">
    <citation type="submission" date="2014-09" db="EMBL/GenBank/DDBJ databases">
        <authorList>
            <person name="GOMEZ-VALERO Laura"/>
        </authorList>
    </citation>
    <scope>NUCLEOTIDE SEQUENCE</scope>
    <source>
        <strain evidence="2">ATCC33218</strain>
    </source>
</reference>
<dbReference type="STRING" id="451.B6N58_12925"/>
<dbReference type="Gene3D" id="3.10.129.10">
    <property type="entry name" value="Hotdog Thioesterase"/>
    <property type="match status" value="2"/>
</dbReference>
<dbReference type="GO" id="GO:0016829">
    <property type="term" value="F:lyase activity"/>
    <property type="evidence" value="ECO:0007669"/>
    <property type="project" value="UniProtKB-KW"/>
</dbReference>
<evidence type="ECO:0000313" key="4">
    <source>
        <dbReference type="Proteomes" id="UP000032414"/>
    </source>
</evidence>
<dbReference type="PATRIC" id="fig|451.8.peg.53"/>
<dbReference type="SUPFAM" id="SSF54637">
    <property type="entry name" value="Thioesterase/thiol ester dehydrase-isomerase"/>
    <property type="match status" value="2"/>
</dbReference>
<keyword evidence="5" id="KW-1185">Reference proteome</keyword>
<dbReference type="RefSeq" id="WP_045098345.1">
    <property type="nucleotide sequence ID" value="NZ_CP020614.1"/>
</dbReference>
<reference evidence="3 5" key="3">
    <citation type="submission" date="2016-10" db="EMBL/GenBank/DDBJ databases">
        <authorList>
            <person name="Varghese N."/>
            <person name="Submissions S."/>
        </authorList>
    </citation>
    <scope>NUCLEOTIDE SEQUENCE [LARGE SCALE GENOMIC DNA]</scope>
    <source>
        <strain evidence="3 5">ATCC 33218</strain>
    </source>
</reference>
<dbReference type="OrthoDB" id="4547918at2"/>
<gene>
    <name evidence="2" type="primary">fabA</name>
    <name evidence="2" type="ORF">LMI_0473</name>
    <name evidence="3" type="ORF">SAMN02982997_01913</name>
</gene>
<dbReference type="PANTHER" id="PTHR30272:SF1">
    <property type="entry name" value="3-HYDROXYACYL-[ACYL-CARRIER-PROTEIN] DEHYDRATASE"/>
    <property type="match status" value="1"/>
</dbReference>
<evidence type="ECO:0000256" key="1">
    <source>
        <dbReference type="ARBA" id="ARBA00023239"/>
    </source>
</evidence>
<evidence type="ECO:0000313" key="2">
    <source>
        <dbReference type="EMBL" id="CEG59821.1"/>
    </source>
</evidence>
<dbReference type="EMBL" id="FMVN01000009">
    <property type="protein sequence ID" value="SCY51371.1"/>
    <property type="molecule type" value="Genomic_DNA"/>
</dbReference>
<dbReference type="HOGENOM" id="CLU_939860_0_0_6"/>
<dbReference type="PANTHER" id="PTHR30272">
    <property type="entry name" value="3-HYDROXYACYL-[ACYL-CARRIER-PROTEIN] DEHYDRATASE"/>
    <property type="match status" value="1"/>
</dbReference>
<dbReference type="Pfam" id="PF07977">
    <property type="entry name" value="FabA"/>
    <property type="match status" value="1"/>
</dbReference>
<dbReference type="EMBL" id="LN614830">
    <property type="protein sequence ID" value="CEG59821.1"/>
    <property type="molecule type" value="Genomic_DNA"/>
</dbReference>
<dbReference type="Proteomes" id="UP000032414">
    <property type="component" value="Chromosome I"/>
</dbReference>
<sequence>MRFLFVDQILQLSPGEIVRGIKHITRDDTYLCHDGKGQLCFIPSLVGETLGQLAAWNVMYTNDFTLRPVAGVVSSARLHRPAYVGETLLLESVIESLDSRAVQYHSIAYVGDEVVFTIDGALGPLLPMANFIDEQIVRRQFAEINRPGDWPKRQVFTPNSGLAPAEVVLPGSMMVFDRVLDSEPGVSLTAEKCITRAAPYFNDHFPNNPVLPMTVLLECKLNLACEFVARSSFSQCYQVSELRKIKMNEFVQPGSVLITHLKVKEQSEQQLILHYRSEVDGKRVCVLDLVMTAKGN</sequence>
<evidence type="ECO:0000313" key="3">
    <source>
        <dbReference type="EMBL" id="SCY51371.1"/>
    </source>
</evidence>
<protein>
    <submittedName>
        <fullName evidence="2">3-hydroxymyristoyl/3-hydroxydecanoyl-(Acyl carrier protein) dehydratase</fullName>
    </submittedName>
</protein>
<accession>A0A098GEB4</accession>
<reference evidence="4" key="2">
    <citation type="submission" date="2014-09" db="EMBL/GenBank/DDBJ databases">
        <authorList>
            <person name="Gomez-Valero L."/>
        </authorList>
    </citation>
    <scope>NUCLEOTIDE SEQUENCE [LARGE SCALE GENOMIC DNA]</scope>
    <source>
        <strain evidence="4">ATCC33218</strain>
    </source>
</reference>
<organism evidence="2 4">
    <name type="scientific">Legionella micdadei</name>
    <name type="common">Tatlockia micdadei</name>
    <dbReference type="NCBI Taxonomy" id="451"/>
    <lineage>
        <taxon>Bacteria</taxon>
        <taxon>Pseudomonadati</taxon>
        <taxon>Pseudomonadota</taxon>
        <taxon>Gammaproteobacteria</taxon>
        <taxon>Legionellales</taxon>
        <taxon>Legionellaceae</taxon>
        <taxon>Legionella</taxon>
    </lineage>
</organism>
<evidence type="ECO:0000313" key="5">
    <source>
        <dbReference type="Proteomes" id="UP000182998"/>
    </source>
</evidence>